<evidence type="ECO:0000256" key="1">
    <source>
        <dbReference type="SAM" id="SignalP"/>
    </source>
</evidence>
<accession>A0A4Y2VEE0</accession>
<keyword evidence="1" id="KW-0732">Signal</keyword>
<dbReference type="AlphaFoldDB" id="A0A4Y2VEE0"/>
<protein>
    <recommendedName>
        <fullName evidence="4">Secreted protein</fullName>
    </recommendedName>
</protein>
<comment type="caution">
    <text evidence="2">The sequence shown here is derived from an EMBL/GenBank/DDBJ whole genome shotgun (WGS) entry which is preliminary data.</text>
</comment>
<feature type="non-terminal residue" evidence="2">
    <location>
        <position position="64"/>
    </location>
</feature>
<reference evidence="2 3" key="1">
    <citation type="journal article" date="2019" name="Sci. Rep.">
        <title>Orb-weaving spider Araneus ventricosus genome elucidates the spidroin gene catalogue.</title>
        <authorList>
            <person name="Kono N."/>
            <person name="Nakamura H."/>
            <person name="Ohtoshi R."/>
            <person name="Moran D.A.P."/>
            <person name="Shinohara A."/>
            <person name="Yoshida Y."/>
            <person name="Fujiwara M."/>
            <person name="Mori M."/>
            <person name="Tomita M."/>
            <person name="Arakawa K."/>
        </authorList>
    </citation>
    <scope>NUCLEOTIDE SEQUENCE [LARGE SCALE GENOMIC DNA]</scope>
</reference>
<gene>
    <name evidence="2" type="ORF">AVEN_130194_1</name>
</gene>
<organism evidence="2 3">
    <name type="scientific">Araneus ventricosus</name>
    <name type="common">Orbweaver spider</name>
    <name type="synonym">Epeira ventricosa</name>
    <dbReference type="NCBI Taxonomy" id="182803"/>
    <lineage>
        <taxon>Eukaryota</taxon>
        <taxon>Metazoa</taxon>
        <taxon>Ecdysozoa</taxon>
        <taxon>Arthropoda</taxon>
        <taxon>Chelicerata</taxon>
        <taxon>Arachnida</taxon>
        <taxon>Araneae</taxon>
        <taxon>Araneomorphae</taxon>
        <taxon>Entelegynae</taxon>
        <taxon>Araneoidea</taxon>
        <taxon>Araneidae</taxon>
        <taxon>Araneus</taxon>
    </lineage>
</organism>
<feature type="chain" id="PRO_5021327176" description="Secreted protein" evidence="1">
    <location>
        <begin position="18"/>
        <end position="64"/>
    </location>
</feature>
<proteinExistence type="predicted"/>
<evidence type="ECO:0008006" key="4">
    <source>
        <dbReference type="Google" id="ProtNLM"/>
    </source>
</evidence>
<evidence type="ECO:0000313" key="2">
    <source>
        <dbReference type="EMBL" id="GBO22952.1"/>
    </source>
</evidence>
<feature type="signal peptide" evidence="1">
    <location>
        <begin position="1"/>
        <end position="17"/>
    </location>
</feature>
<keyword evidence="3" id="KW-1185">Reference proteome</keyword>
<name>A0A4Y2VEE0_ARAVE</name>
<evidence type="ECO:0000313" key="3">
    <source>
        <dbReference type="Proteomes" id="UP000499080"/>
    </source>
</evidence>
<dbReference type="EMBL" id="BGPR01046003">
    <property type="protein sequence ID" value="GBO22952.1"/>
    <property type="molecule type" value="Genomic_DNA"/>
</dbReference>
<dbReference type="Proteomes" id="UP000499080">
    <property type="component" value="Unassembled WGS sequence"/>
</dbReference>
<sequence>MGVRLLILLLCECKGLSLESNKRVQRPQVILLDLATSSPLFQTKIHGRRRVAVFDFRYQRYGLM</sequence>